<evidence type="ECO:0000313" key="2">
    <source>
        <dbReference type="EMBL" id="OIJ27474.1"/>
    </source>
</evidence>
<dbReference type="OrthoDB" id="5118203at2"/>
<dbReference type="STRING" id="1844.UG56_007230"/>
<sequence>MITGSRTWVKEATQLFLDGVDHLDDADFASPTGLPGWTKAHLVAHVHFNALALRRLARWAATGDPHPMYASSEQRNDEIASGSRLPPATLRLVVRHSAALLAEDLAALTDESWLREVVTAQGRIVPATEIPWLRAREVAIHAVDLGIGVTFDNLPDDFVNALLIDVVRRRSNLGEGPGLAAWLTGRAQSAPRLGPWL</sequence>
<keyword evidence="3" id="KW-1185">Reference proteome</keyword>
<dbReference type="Pfam" id="PF11716">
    <property type="entry name" value="MDMPI_N"/>
    <property type="match status" value="1"/>
</dbReference>
<dbReference type="Gene3D" id="1.20.120.450">
    <property type="entry name" value="dinb family like domain"/>
    <property type="match status" value="1"/>
</dbReference>
<feature type="domain" description="Mycothiol-dependent maleylpyruvate isomerase metal-binding" evidence="1">
    <location>
        <begin position="11"/>
        <end position="145"/>
    </location>
</feature>
<organism evidence="2 3">
    <name type="scientific">Nocardioides luteus</name>
    <dbReference type="NCBI Taxonomy" id="1844"/>
    <lineage>
        <taxon>Bacteria</taxon>
        <taxon>Bacillati</taxon>
        <taxon>Actinomycetota</taxon>
        <taxon>Actinomycetes</taxon>
        <taxon>Propionibacteriales</taxon>
        <taxon>Nocardioidaceae</taxon>
        <taxon>Nocardioides</taxon>
    </lineage>
</organism>
<dbReference type="Proteomes" id="UP000033772">
    <property type="component" value="Unassembled WGS sequence"/>
</dbReference>
<evidence type="ECO:0000313" key="3">
    <source>
        <dbReference type="Proteomes" id="UP000033772"/>
    </source>
</evidence>
<protein>
    <recommendedName>
        <fullName evidence="1">Mycothiol-dependent maleylpyruvate isomerase metal-binding domain-containing protein</fullName>
    </recommendedName>
</protein>
<dbReference type="GO" id="GO:0046872">
    <property type="term" value="F:metal ion binding"/>
    <property type="evidence" value="ECO:0007669"/>
    <property type="project" value="InterPro"/>
</dbReference>
<dbReference type="InterPro" id="IPR034660">
    <property type="entry name" value="DinB/YfiT-like"/>
</dbReference>
<reference evidence="2" key="1">
    <citation type="submission" date="2016-10" db="EMBL/GenBank/DDBJ databases">
        <title>Draft Genome Sequence of Nocardioides luteus Strain BAFB, an Alkane-Degrading Bacterium Isolated from JP-7 Polluted Soil.</title>
        <authorList>
            <person name="Brown L."/>
            <person name="Ruiz O.N."/>
            <person name="Gunasekera T."/>
        </authorList>
    </citation>
    <scope>NUCLEOTIDE SEQUENCE [LARGE SCALE GENOMIC DNA]</scope>
    <source>
        <strain evidence="2">BAFB</strain>
    </source>
</reference>
<gene>
    <name evidence="2" type="ORF">UG56_007230</name>
</gene>
<dbReference type="InterPro" id="IPR024344">
    <property type="entry name" value="MDMPI_metal-binding"/>
</dbReference>
<dbReference type="NCBIfam" id="TIGR03083">
    <property type="entry name" value="maleylpyruvate isomerase family mycothiol-dependent enzyme"/>
    <property type="match status" value="1"/>
</dbReference>
<accession>A0A1J4N7H2</accession>
<dbReference type="InterPro" id="IPR017517">
    <property type="entry name" value="Maleyloyr_isom"/>
</dbReference>
<dbReference type="SUPFAM" id="SSF109854">
    <property type="entry name" value="DinB/YfiT-like putative metalloenzymes"/>
    <property type="match status" value="1"/>
</dbReference>
<name>A0A1J4N7H2_9ACTN</name>
<comment type="caution">
    <text evidence="2">The sequence shown here is derived from an EMBL/GenBank/DDBJ whole genome shotgun (WGS) entry which is preliminary data.</text>
</comment>
<evidence type="ECO:0000259" key="1">
    <source>
        <dbReference type="Pfam" id="PF11716"/>
    </source>
</evidence>
<dbReference type="EMBL" id="JZDQ02000008">
    <property type="protein sequence ID" value="OIJ27474.1"/>
    <property type="molecule type" value="Genomic_DNA"/>
</dbReference>
<dbReference type="RefSeq" id="WP_045548601.1">
    <property type="nucleotide sequence ID" value="NZ_JZDQ02000008.1"/>
</dbReference>
<proteinExistence type="predicted"/>
<dbReference type="AlphaFoldDB" id="A0A1J4N7H2"/>